<dbReference type="OrthoDB" id="231241at2"/>
<evidence type="ECO:0000256" key="2">
    <source>
        <dbReference type="ARBA" id="ARBA00022525"/>
    </source>
</evidence>
<dbReference type="InterPro" id="IPR013320">
    <property type="entry name" value="ConA-like_dom_sf"/>
</dbReference>
<feature type="domain" description="Gram-positive cocci surface proteins LPxTG" evidence="9">
    <location>
        <begin position="1659"/>
        <end position="1691"/>
    </location>
</feature>
<dbReference type="InterPro" id="IPR019931">
    <property type="entry name" value="LPXTG_anchor"/>
</dbReference>
<feature type="transmembrane region" description="Helical" evidence="6">
    <location>
        <begin position="1664"/>
        <end position="1686"/>
    </location>
</feature>
<dbReference type="InterPro" id="IPR008979">
    <property type="entry name" value="Galactose-bd-like_sf"/>
</dbReference>
<keyword evidence="1" id="KW-0134">Cell wall</keyword>
<evidence type="ECO:0000256" key="3">
    <source>
        <dbReference type="ARBA" id="ARBA00022729"/>
    </source>
</evidence>
<evidence type="ECO:0000259" key="9">
    <source>
        <dbReference type="PROSITE" id="PS50847"/>
    </source>
</evidence>
<evidence type="ECO:0000313" key="10">
    <source>
        <dbReference type="EMBL" id="KAB5604138.1"/>
    </source>
</evidence>
<comment type="caution">
    <text evidence="10">The sequence shown here is derived from an EMBL/GenBank/DDBJ whole genome shotgun (WGS) entry which is preliminary data.</text>
</comment>
<feature type="compositionally biased region" description="Gly residues" evidence="5">
    <location>
        <begin position="1612"/>
        <end position="1641"/>
    </location>
</feature>
<dbReference type="PROSITE" id="PS50847">
    <property type="entry name" value="GRAM_POS_ANCHORING"/>
    <property type="match status" value="1"/>
</dbReference>
<dbReference type="SMART" id="SM00231">
    <property type="entry name" value="FA58C"/>
    <property type="match status" value="1"/>
</dbReference>
<dbReference type="Pfam" id="PF00754">
    <property type="entry name" value="F5_F8_type_C"/>
    <property type="match status" value="1"/>
</dbReference>
<accession>A0A5N5RCB9</accession>
<dbReference type="Gene3D" id="1.20.1270.90">
    <property type="entry name" value="AF1782-like"/>
    <property type="match status" value="2"/>
</dbReference>
<evidence type="ECO:0000256" key="6">
    <source>
        <dbReference type="SAM" id="Phobius"/>
    </source>
</evidence>
<dbReference type="Gene3D" id="2.60.120.260">
    <property type="entry name" value="Galactose-binding domain-like"/>
    <property type="match status" value="2"/>
</dbReference>
<dbReference type="Gene3D" id="1.20.1270.70">
    <property type="entry name" value="Designed single chain three-helix bundle"/>
    <property type="match status" value="1"/>
</dbReference>
<gene>
    <name evidence="10" type="ORF">EHS19_10175</name>
</gene>
<dbReference type="SUPFAM" id="SSF49899">
    <property type="entry name" value="Concanavalin A-like lectins/glucanases"/>
    <property type="match status" value="1"/>
</dbReference>
<evidence type="ECO:0000256" key="1">
    <source>
        <dbReference type="ARBA" id="ARBA00022512"/>
    </source>
</evidence>
<dbReference type="InterPro" id="IPR000421">
    <property type="entry name" value="FA58C"/>
</dbReference>
<feature type="domain" description="F5/8 type C" evidence="8">
    <location>
        <begin position="100"/>
        <end position="261"/>
    </location>
</feature>
<evidence type="ECO:0000256" key="7">
    <source>
        <dbReference type="SAM" id="SignalP"/>
    </source>
</evidence>
<reference evidence="10 11" key="1">
    <citation type="journal article" date="2019" name="Int. J. Syst. Evol. Microbiol.">
        <title>Bifidobacterium jacchi sp. nov., isolated from the faeces of a baby common marmoset (Callithrix jacchus).</title>
        <authorList>
            <person name="Modesto M."/>
            <person name="Watanabe K."/>
            <person name="Arita M."/>
            <person name="Satti M."/>
            <person name="Oki K."/>
            <person name="Sciavilla P."/>
            <person name="Patavino C."/>
            <person name="Camma C."/>
            <person name="Michelini S."/>
            <person name="Sgorbati B."/>
            <person name="Mattarelli P."/>
        </authorList>
    </citation>
    <scope>NUCLEOTIDE SEQUENCE [LARGE SCALE GENOMIC DNA]</scope>
    <source>
        <strain evidence="10 11">MRM 9.3</strain>
    </source>
</reference>
<dbReference type="NCBIfam" id="TIGR01167">
    <property type="entry name" value="LPXTG_anchor"/>
    <property type="match status" value="1"/>
</dbReference>
<dbReference type="EMBL" id="RQSP01000067">
    <property type="protein sequence ID" value="KAB5604138.1"/>
    <property type="molecule type" value="Genomic_DNA"/>
</dbReference>
<keyword evidence="4" id="KW-0572">Peptidoglycan-anchor</keyword>
<dbReference type="PROSITE" id="PS50022">
    <property type="entry name" value="FA58C_3"/>
    <property type="match status" value="1"/>
</dbReference>
<keyword evidence="6" id="KW-0472">Membrane</keyword>
<dbReference type="Pfam" id="PF07554">
    <property type="entry name" value="FIVAR"/>
    <property type="match status" value="1"/>
</dbReference>
<feature type="chain" id="PRO_5024979165" evidence="7">
    <location>
        <begin position="29"/>
        <end position="1691"/>
    </location>
</feature>
<keyword evidence="6" id="KW-1133">Transmembrane helix</keyword>
<sequence>MQHAIKRLLGGAVAAALAVASFPVAAFAQEGSPSSGAGAAQVTNSGNTVTIGNDQLSRTFSTADNKLKTTQIDNKRANTRYTPQAGSEEFIVKMTKNTGETKPPTGIDRTGWTATASSAETAAENSGAEKAIDGDAGTMWHTQYQGSSPTYANGHWIQFNLGKETTFQAFSYTPRQSGTNGNVKTYKLLYSNEATAPTEDSKWQVAKDGSTDATALVYNGTNPIYVNLDQPVTARFVKFVALSANNGQQFAGCAEFNLYGQKYVAPSASQDYDFTTSDLTLAGQPQVKDTKATINKVEKTGKEVVFTFQPYQFRGVDFTIKQHVVLYNGDHYMRKFLEISVPAAQKDDAVIDYIDLESLKIGANDTKWTIPTDAGGVVQMSAFHANLGQPIYLDGMFLGSEFPETDTQIVDNTGYMRYYTGKSFDRLVKDSQAGTSADGTTVTYNTWQTVVGAARSTDNSVIQSDFYSYIDDIATPTEFRAQYNSWFDNMMFIDDENILESFKEVDKQLVNAGAAPLGSYVVDDGWNNYNQTVPTDATKIRRSGKTVNTDGFWTFNEKFPEGLTPSSALVQKLGSDFGAWVGPRGGYNYYGELANILAASGKGSKAGGSIDVADREYVKNFAEMSMKWQDDYHLNYWKWDGFADQAQFNQFGATDGVPGYANRHMTGGYEHMYHVTDMWEAWIDLFEQVRANADKNGIKNLWISLTCYTNPSPWFLQWANSVWLQCIHDQSDAGDGTKMDKQMNYRDAAYYDFINNHQFQFPLANIYNHDPVYGVEGTGMNINTATDEQFANYLYTQASRGTAFWELYFSASIMTPGKWQVTSEFLKWAEENNHLLRNAKMFGGSPNTNIKLGSTSGGGTANTYGYSGFDGEDGLIMIRNPKSTADNVTFKFDATNGVQINSGDYTYTLEHVYNPTDTATAKDKPSDAKLASGTGTFTYGQEYTFNLQPQESITLRVTKKKDATAPKIASLASDGDKTLTVKFDEFVKLTADSGLSVDGAEVAKVTPSADRVTFAITLKEAPKNLAKLTVNATSALKDLAGNGASDSKSVTYRKGNKVASLTEADYAGKTKNLGTSGRSLNNANGFTVIADVTTTSANAVLAAQPKGYTVGIDANGHAYVTLNGATATSDVVVNDGAKHSIAAVKENNGMLKVYVDGNLAGSSYKAENMTYAIPAGKATVGSAEFAGKLAVAVYDKATGYDTLKSDNTAPGVENAALKKTVTMGWAKDGSAIADKSDRPGSMAVDGTIDTNNYAEFGQDNKADGSYLQVDLGKEYTIENNDGGESDAVKLYRYWNDGRTYKGSVVVLSEDATFDKNDTIVYNSDAADVFGFGKGTDATYAETSAGKGFSVPAGTKARYVRVYMQGTSTGGTTNHIVELQVFGKAEAEAPGVDPVEKGELESRLDALRNVDTAGATASSKKAFDAAVEAAKSVFDNDEATQEQVNDAVNSLEGLEDTLVARADTKDATELLDKVKDLKEADYTPETWKPFADAKTALENALKNAADLTQDQLDPLVAALRDKRVELEKAQDNGGQTPVAPNTDAAKKALANANTKVEKDYTAETWALFAAARKALADALANPQGLTQEKLDSLVSELQARQNALKKATTTTPGGNGGDNGNGGPGNGGDNGSGNDGPGNGGDQGDKGEKGDQPINKKPGLPNTGASIAAVVAAVAVLAVAGGAVLAVRRRKA</sequence>
<dbReference type="Proteomes" id="UP000326336">
    <property type="component" value="Unassembled WGS sequence"/>
</dbReference>
<proteinExistence type="predicted"/>
<keyword evidence="2" id="KW-0964">Secreted</keyword>
<dbReference type="InterPro" id="IPR013785">
    <property type="entry name" value="Aldolase_TIM"/>
</dbReference>
<dbReference type="InterPro" id="IPR017853">
    <property type="entry name" value="GH"/>
</dbReference>
<dbReference type="Pfam" id="PF00746">
    <property type="entry name" value="Gram_pos_anchor"/>
    <property type="match status" value="1"/>
</dbReference>
<feature type="signal peptide" evidence="7">
    <location>
        <begin position="1"/>
        <end position="28"/>
    </location>
</feature>
<keyword evidence="6" id="KW-0812">Transmembrane</keyword>
<feature type="region of interest" description="Disordered" evidence="5">
    <location>
        <begin position="1600"/>
        <end position="1662"/>
    </location>
</feature>
<dbReference type="SUPFAM" id="SSF51445">
    <property type="entry name" value="(Trans)glycosidases"/>
    <property type="match status" value="1"/>
</dbReference>
<protein>
    <submittedName>
        <fullName evidence="10">LPXTG cell wall anchor domain-containing protein</fullName>
    </submittedName>
</protein>
<evidence type="ECO:0000259" key="8">
    <source>
        <dbReference type="PROSITE" id="PS50022"/>
    </source>
</evidence>
<dbReference type="SUPFAM" id="SSF49785">
    <property type="entry name" value="Galactose-binding domain-like"/>
    <property type="match status" value="2"/>
</dbReference>
<keyword evidence="11" id="KW-1185">Reference proteome</keyword>
<dbReference type="Gene3D" id="2.60.40.1220">
    <property type="match status" value="1"/>
</dbReference>
<name>A0A5N5RCB9_9BIFI</name>
<organism evidence="10 11">
    <name type="scientific">Bifidobacterium jacchi</name>
    <dbReference type="NCBI Taxonomy" id="2490545"/>
    <lineage>
        <taxon>Bacteria</taxon>
        <taxon>Bacillati</taxon>
        <taxon>Actinomycetota</taxon>
        <taxon>Actinomycetes</taxon>
        <taxon>Bifidobacteriales</taxon>
        <taxon>Bifidobacteriaceae</taxon>
        <taxon>Bifidobacterium</taxon>
    </lineage>
</organism>
<evidence type="ECO:0000313" key="11">
    <source>
        <dbReference type="Proteomes" id="UP000326336"/>
    </source>
</evidence>
<evidence type="ECO:0000256" key="5">
    <source>
        <dbReference type="SAM" id="MobiDB-lite"/>
    </source>
</evidence>
<keyword evidence="3 7" id="KW-0732">Signal</keyword>
<evidence type="ECO:0000256" key="4">
    <source>
        <dbReference type="ARBA" id="ARBA00023088"/>
    </source>
</evidence>
<dbReference type="Gene3D" id="3.20.20.70">
    <property type="entry name" value="Aldolase class I"/>
    <property type="match status" value="1"/>
</dbReference>
<dbReference type="InterPro" id="IPR014755">
    <property type="entry name" value="Cu-Rt/internalin_Ig-like"/>
</dbReference>